<dbReference type="Pfam" id="PF03144">
    <property type="entry name" value="GTP_EFTU_D2"/>
    <property type="match status" value="1"/>
</dbReference>
<protein>
    <recommendedName>
        <fullName evidence="2">Selenocysteine-specific elongation factor</fullName>
    </recommendedName>
    <alternativeName>
        <fullName evidence="8">SelB translation factor</fullName>
    </alternativeName>
</protein>
<keyword evidence="10" id="KW-0251">Elongation factor</keyword>
<dbReference type="PROSITE" id="PS51722">
    <property type="entry name" value="G_TR_2"/>
    <property type="match status" value="1"/>
</dbReference>
<dbReference type="CDD" id="cd03696">
    <property type="entry name" value="SelB_II"/>
    <property type="match status" value="1"/>
</dbReference>
<name>A0A6B3SZX9_9BURK</name>
<evidence type="ECO:0000256" key="2">
    <source>
        <dbReference type="ARBA" id="ARBA00015953"/>
    </source>
</evidence>
<dbReference type="InterPro" id="IPR050055">
    <property type="entry name" value="EF-Tu_GTPase"/>
</dbReference>
<dbReference type="Proteomes" id="UP000482155">
    <property type="component" value="Unassembled WGS sequence"/>
</dbReference>
<dbReference type="Pfam" id="PF00009">
    <property type="entry name" value="GTP_EFTU"/>
    <property type="match status" value="1"/>
</dbReference>
<comment type="subcellular location">
    <subcellularLocation>
        <location evidence="1">Cytoplasm</location>
    </subcellularLocation>
</comment>
<dbReference type="Gene3D" id="1.10.10.10">
    <property type="entry name" value="Winged helix-like DNA-binding domain superfamily/Winged helix DNA-binding domain"/>
    <property type="match status" value="1"/>
</dbReference>
<dbReference type="Pfam" id="PF25461">
    <property type="entry name" value="Beta-barrel_SelB"/>
    <property type="match status" value="1"/>
</dbReference>
<dbReference type="Gene3D" id="1.10.10.2770">
    <property type="match status" value="1"/>
</dbReference>
<gene>
    <name evidence="10" type="primary">selB</name>
    <name evidence="10" type="ORF">G3574_27780</name>
</gene>
<dbReference type="GO" id="GO:0001514">
    <property type="term" value="P:selenocysteine incorporation"/>
    <property type="evidence" value="ECO:0007669"/>
    <property type="project" value="InterPro"/>
</dbReference>
<reference evidence="10 11" key="1">
    <citation type="submission" date="2020-02" db="EMBL/GenBank/DDBJ databases">
        <authorList>
            <person name="Kim M.K."/>
        </authorList>
    </citation>
    <scope>NUCLEOTIDE SEQUENCE [LARGE SCALE GENOMIC DNA]</scope>
    <source>
        <strain evidence="10 11">17J57-3</strain>
    </source>
</reference>
<dbReference type="SUPFAM" id="SSF50447">
    <property type="entry name" value="Translation proteins"/>
    <property type="match status" value="1"/>
</dbReference>
<organism evidence="10 11">
    <name type="scientific">Noviherbaspirillum galbum</name>
    <dbReference type="NCBI Taxonomy" id="2709383"/>
    <lineage>
        <taxon>Bacteria</taxon>
        <taxon>Pseudomonadati</taxon>
        <taxon>Pseudomonadota</taxon>
        <taxon>Betaproteobacteria</taxon>
        <taxon>Burkholderiales</taxon>
        <taxon>Oxalobacteraceae</taxon>
        <taxon>Noviherbaspirillum</taxon>
    </lineage>
</organism>
<keyword evidence="11" id="KW-1185">Reference proteome</keyword>
<dbReference type="SUPFAM" id="SSF50465">
    <property type="entry name" value="EF-Tu/eEF-1alpha/eIF2-gamma C-terminal domain"/>
    <property type="match status" value="1"/>
</dbReference>
<dbReference type="CDD" id="cd04171">
    <property type="entry name" value="SelB"/>
    <property type="match status" value="1"/>
</dbReference>
<dbReference type="InterPro" id="IPR027417">
    <property type="entry name" value="P-loop_NTPase"/>
</dbReference>
<dbReference type="GO" id="GO:0005829">
    <property type="term" value="C:cytosol"/>
    <property type="evidence" value="ECO:0007669"/>
    <property type="project" value="TreeGrafter"/>
</dbReference>
<evidence type="ECO:0000256" key="3">
    <source>
        <dbReference type="ARBA" id="ARBA00022490"/>
    </source>
</evidence>
<dbReference type="InterPro" id="IPR036390">
    <property type="entry name" value="WH_DNA-bd_sf"/>
</dbReference>
<comment type="caution">
    <text evidence="10">The sequence shown here is derived from an EMBL/GenBank/DDBJ whole genome shotgun (WGS) entry which is preliminary data.</text>
</comment>
<dbReference type="Gene3D" id="2.40.30.10">
    <property type="entry name" value="Translation factors"/>
    <property type="match status" value="1"/>
</dbReference>
<dbReference type="GO" id="GO:0003924">
    <property type="term" value="F:GTPase activity"/>
    <property type="evidence" value="ECO:0007669"/>
    <property type="project" value="InterPro"/>
</dbReference>
<dbReference type="GO" id="GO:0003723">
    <property type="term" value="F:RNA binding"/>
    <property type="evidence" value="ECO:0007669"/>
    <property type="project" value="InterPro"/>
</dbReference>
<evidence type="ECO:0000256" key="6">
    <source>
        <dbReference type="ARBA" id="ARBA00023134"/>
    </source>
</evidence>
<dbReference type="InterPro" id="IPR000795">
    <property type="entry name" value="T_Tr_GTP-bd_dom"/>
</dbReference>
<dbReference type="SUPFAM" id="SSF46785">
    <property type="entry name" value="Winged helix' DNA-binding domain"/>
    <property type="match status" value="2"/>
</dbReference>
<dbReference type="InterPro" id="IPR015191">
    <property type="entry name" value="SelB_WHD4"/>
</dbReference>
<keyword evidence="5" id="KW-0648">Protein biosynthesis</keyword>
<evidence type="ECO:0000259" key="9">
    <source>
        <dbReference type="PROSITE" id="PS51722"/>
    </source>
</evidence>
<dbReference type="InterPro" id="IPR009001">
    <property type="entry name" value="Transl_elong_EF1A/Init_IF2_C"/>
</dbReference>
<evidence type="ECO:0000256" key="7">
    <source>
        <dbReference type="ARBA" id="ARBA00025526"/>
    </source>
</evidence>
<dbReference type="GO" id="GO:0003746">
    <property type="term" value="F:translation elongation factor activity"/>
    <property type="evidence" value="ECO:0007669"/>
    <property type="project" value="UniProtKB-KW"/>
</dbReference>
<dbReference type="Gene3D" id="3.40.50.300">
    <property type="entry name" value="P-loop containing nucleotide triphosphate hydrolases"/>
    <property type="match status" value="1"/>
</dbReference>
<comment type="function">
    <text evidence="7">Translation factor necessary for the incorporation of selenocysteine into proteins. It probably replaces EF-Tu for the insertion of selenocysteine directed by the UGA codon. SelB binds GTP and GDP.</text>
</comment>
<keyword evidence="4" id="KW-0547">Nucleotide-binding</keyword>
<dbReference type="PANTHER" id="PTHR43721">
    <property type="entry name" value="ELONGATION FACTOR TU-RELATED"/>
    <property type="match status" value="1"/>
</dbReference>
<evidence type="ECO:0000256" key="1">
    <source>
        <dbReference type="ARBA" id="ARBA00004496"/>
    </source>
</evidence>
<dbReference type="InterPro" id="IPR009000">
    <property type="entry name" value="Transl_B-barrel_sf"/>
</dbReference>
<dbReference type="NCBIfam" id="TIGR00475">
    <property type="entry name" value="selB"/>
    <property type="match status" value="1"/>
</dbReference>
<feature type="domain" description="Tr-type G" evidence="9">
    <location>
        <begin position="1"/>
        <end position="169"/>
    </location>
</feature>
<dbReference type="EMBL" id="JAAIVB010000085">
    <property type="protein sequence ID" value="NEX64899.1"/>
    <property type="molecule type" value="Genomic_DNA"/>
</dbReference>
<dbReference type="GO" id="GO:0005525">
    <property type="term" value="F:GTP binding"/>
    <property type="evidence" value="ECO:0007669"/>
    <property type="project" value="UniProtKB-KW"/>
</dbReference>
<dbReference type="PRINTS" id="PR00315">
    <property type="entry name" value="ELONGATNFCT"/>
</dbReference>
<accession>A0A6B3SZX9</accession>
<evidence type="ECO:0000313" key="10">
    <source>
        <dbReference type="EMBL" id="NEX64899.1"/>
    </source>
</evidence>
<dbReference type="Pfam" id="PF09107">
    <property type="entry name" value="WHD_3rd_SelB"/>
    <property type="match status" value="1"/>
</dbReference>
<evidence type="ECO:0000256" key="8">
    <source>
        <dbReference type="ARBA" id="ARBA00031615"/>
    </source>
</evidence>
<keyword evidence="6" id="KW-0342">GTP-binding</keyword>
<dbReference type="AlphaFoldDB" id="A0A6B3SZX9"/>
<sequence>MIIATAGHVDHGKTTLVKALTGVDTDRLKEEKLRGMSIEPGFAYLDLGSGAPVGFVDVPGHERFVRNMLAGVAAVDYALLVIAADDGPMPQTHEHLAILELLGIRDGAVAITKADCVSPARLAEAQVEIAAALSPTALCNAPAFTVAATSGAGIEALRTHLAKAARAQRKHPAEGNFRLAVDRCFSLAGTGQVVTGAVASGRIRIGDEVMVSPQGVSLRVRGIHVHNRAAEDACAGWRCALNLAGTDLKKVSIERGDWIVAPDAHVPTERCDVRITVPVSQDKPLAHWTPVHLHCGAAAVNARVALLEGQAIAPGASALAQLIIDRPVMLLRGDRFILRDQSARHTIAGGVALDPDGAVRGRAKPARLAHLAAMACDTPREALERLLDAQPDGVWLDRFVRAWNLTADESAALLGQFSLATFPDAGETRGVTASSWQAMRSRLLSNLREWHDAQPEGIGPGEAMLADQLGERTLAPAWRAALRSLCEEGQIKREGISLRLAEHSPRLSENNAAMLAQVNGVLQASGLRPPAAGEMAKMLGIDLAALTAFLEHASRLGHLVRVARNRFFLPATMDELARVAEKLAGESVGGMFEAAAYRDRSGLGRNVTIEVLEFMDRMRITRYAGGRRRIAA</sequence>
<proteinExistence type="predicted"/>
<dbReference type="InterPro" id="IPR036388">
    <property type="entry name" value="WH-like_DNA-bd_sf"/>
</dbReference>
<dbReference type="RefSeq" id="WP_163968810.1">
    <property type="nucleotide sequence ID" value="NZ_JAAIVB010000085.1"/>
</dbReference>
<evidence type="ECO:0000313" key="11">
    <source>
        <dbReference type="Proteomes" id="UP000482155"/>
    </source>
</evidence>
<keyword evidence="3" id="KW-0963">Cytoplasm</keyword>
<dbReference type="SUPFAM" id="SSF52540">
    <property type="entry name" value="P-loop containing nucleoside triphosphate hydrolases"/>
    <property type="match status" value="1"/>
</dbReference>
<dbReference type="InterPro" id="IPR057335">
    <property type="entry name" value="Beta-barrel_SelB"/>
</dbReference>
<dbReference type="InterPro" id="IPR004161">
    <property type="entry name" value="EFTu-like_2"/>
</dbReference>
<dbReference type="InterPro" id="IPR004535">
    <property type="entry name" value="Transl_elong_SelB"/>
</dbReference>
<dbReference type="PANTHER" id="PTHR43721:SF22">
    <property type="entry name" value="ELONGATION FACTOR TU, MITOCHONDRIAL"/>
    <property type="match status" value="1"/>
</dbReference>
<evidence type="ECO:0000256" key="4">
    <source>
        <dbReference type="ARBA" id="ARBA00022741"/>
    </source>
</evidence>
<evidence type="ECO:0000256" key="5">
    <source>
        <dbReference type="ARBA" id="ARBA00022917"/>
    </source>
</evidence>
<dbReference type="CDD" id="cd15491">
    <property type="entry name" value="selB_III"/>
    <property type="match status" value="1"/>
</dbReference>